<dbReference type="AlphaFoldDB" id="A0A1H5LCK7"/>
<feature type="domain" description="Sulfatase N-terminal" evidence="6">
    <location>
        <begin position="4"/>
        <end position="337"/>
    </location>
</feature>
<comment type="similarity">
    <text evidence="1">Belongs to the sulfatase family.</text>
</comment>
<dbReference type="EMBL" id="FNTX01000002">
    <property type="protein sequence ID" value="SEE74111.1"/>
    <property type="molecule type" value="Genomic_DNA"/>
</dbReference>
<sequence length="489" mass="55290">MTSPNILLIVSDQHRWDCAGYAQRCPVRTPTLDALARSGTRFDSAFTPIPLCVPARQSLLTGLRPECAGGLWNYDLGPKGTVLDPDATTWTRLLASRGYRSRYIGKWHVHPDADPRDFGYDEYVPLGAYDQWRAHRHPEAHVDGGWFGGIDPVPTEDSRTHWSAERAAEFITRSTHQPWHVRVDFVEPHLPCQPTAEFADQYPAREIPPWGSFEESFAGKPYIQRQQLHSWGVEDFTWEDWAPMVSRYYASITQMDAAIGRIMTTIDEAGQLEDTLVIYTSDHGDMCGSHRMIDKHHVMYDDVVRVPLVLSWPGTVPAGEISDAFVHNTLDLATLLYRALGDDGTPTHGSPLVEPDGGRWHVNDALSARDHVVSTYNGQQFGLYVQRMIRDRRWKYIWNPTDVDELYDLHGDPDELDNRIGDSSVSTVLAGLRRQLYDDLLADGDRTVDNDWVRSQLLDGRKLAASAHDSQPRHHDGPPSSAIDRKGHR</sequence>
<dbReference type="CDD" id="cd16033">
    <property type="entry name" value="sulfatase_like"/>
    <property type="match status" value="1"/>
</dbReference>
<reference evidence="8" key="1">
    <citation type="submission" date="2016-10" db="EMBL/GenBank/DDBJ databases">
        <authorList>
            <person name="Varghese N."/>
            <person name="Submissions S."/>
        </authorList>
    </citation>
    <scope>NUCLEOTIDE SEQUENCE [LARGE SCALE GENOMIC DNA]</scope>
    <source>
        <strain evidence="8">DSM 21368</strain>
    </source>
</reference>
<evidence type="ECO:0000313" key="8">
    <source>
        <dbReference type="Proteomes" id="UP000199220"/>
    </source>
</evidence>
<keyword evidence="4" id="KW-0106">Calcium</keyword>
<organism evidence="7 8">
    <name type="scientific">Ruania alba</name>
    <dbReference type="NCBI Taxonomy" id="648782"/>
    <lineage>
        <taxon>Bacteria</taxon>
        <taxon>Bacillati</taxon>
        <taxon>Actinomycetota</taxon>
        <taxon>Actinomycetes</taxon>
        <taxon>Micrococcales</taxon>
        <taxon>Ruaniaceae</taxon>
        <taxon>Ruania</taxon>
    </lineage>
</organism>
<name>A0A1H5LCK7_9MICO</name>
<keyword evidence="8" id="KW-1185">Reference proteome</keyword>
<accession>A0A1H5LCK7</accession>
<dbReference type="InterPro" id="IPR024607">
    <property type="entry name" value="Sulfatase_CS"/>
</dbReference>
<keyword evidence="2" id="KW-0479">Metal-binding</keyword>
<dbReference type="GO" id="GO:0046872">
    <property type="term" value="F:metal ion binding"/>
    <property type="evidence" value="ECO:0007669"/>
    <property type="project" value="UniProtKB-KW"/>
</dbReference>
<dbReference type="Proteomes" id="UP000199220">
    <property type="component" value="Unassembled WGS sequence"/>
</dbReference>
<evidence type="ECO:0000256" key="4">
    <source>
        <dbReference type="ARBA" id="ARBA00022837"/>
    </source>
</evidence>
<dbReference type="STRING" id="648782.SAMN04488554_2707"/>
<feature type="region of interest" description="Disordered" evidence="5">
    <location>
        <begin position="463"/>
        <end position="489"/>
    </location>
</feature>
<evidence type="ECO:0000256" key="3">
    <source>
        <dbReference type="ARBA" id="ARBA00022801"/>
    </source>
</evidence>
<dbReference type="PANTHER" id="PTHR42693">
    <property type="entry name" value="ARYLSULFATASE FAMILY MEMBER"/>
    <property type="match status" value="1"/>
</dbReference>
<proteinExistence type="inferred from homology"/>
<evidence type="ECO:0000256" key="5">
    <source>
        <dbReference type="SAM" id="MobiDB-lite"/>
    </source>
</evidence>
<keyword evidence="3" id="KW-0378">Hydrolase</keyword>
<evidence type="ECO:0000259" key="6">
    <source>
        <dbReference type="Pfam" id="PF00884"/>
    </source>
</evidence>
<evidence type="ECO:0000313" key="7">
    <source>
        <dbReference type="EMBL" id="SEE74111.1"/>
    </source>
</evidence>
<evidence type="ECO:0000256" key="1">
    <source>
        <dbReference type="ARBA" id="ARBA00008779"/>
    </source>
</evidence>
<dbReference type="Gene3D" id="3.40.720.10">
    <property type="entry name" value="Alkaline Phosphatase, subunit A"/>
    <property type="match status" value="1"/>
</dbReference>
<dbReference type="GO" id="GO:0004065">
    <property type="term" value="F:arylsulfatase activity"/>
    <property type="evidence" value="ECO:0007669"/>
    <property type="project" value="TreeGrafter"/>
</dbReference>
<dbReference type="InterPro" id="IPR017850">
    <property type="entry name" value="Alkaline_phosphatase_core_sf"/>
</dbReference>
<dbReference type="SUPFAM" id="SSF53649">
    <property type="entry name" value="Alkaline phosphatase-like"/>
    <property type="match status" value="1"/>
</dbReference>
<dbReference type="PANTHER" id="PTHR42693:SF53">
    <property type="entry name" value="ENDO-4-O-SULFATASE"/>
    <property type="match status" value="1"/>
</dbReference>
<protein>
    <submittedName>
        <fullName evidence="7">Arylsulfatase A</fullName>
    </submittedName>
</protein>
<gene>
    <name evidence="7" type="ORF">SAMN04488554_2707</name>
</gene>
<dbReference type="RefSeq" id="WP_175477099.1">
    <property type="nucleotide sequence ID" value="NZ_FNTX01000002.1"/>
</dbReference>
<dbReference type="PROSITE" id="PS00149">
    <property type="entry name" value="SULFATASE_2"/>
    <property type="match status" value="1"/>
</dbReference>
<evidence type="ECO:0000256" key="2">
    <source>
        <dbReference type="ARBA" id="ARBA00022723"/>
    </source>
</evidence>
<dbReference type="Pfam" id="PF00884">
    <property type="entry name" value="Sulfatase"/>
    <property type="match status" value="1"/>
</dbReference>
<dbReference type="InterPro" id="IPR050738">
    <property type="entry name" value="Sulfatase"/>
</dbReference>
<dbReference type="InterPro" id="IPR000917">
    <property type="entry name" value="Sulfatase_N"/>
</dbReference>